<keyword evidence="6 9" id="KW-1133">Transmembrane helix</keyword>
<dbReference type="PANTHER" id="PTHR31595:SF57">
    <property type="entry name" value="OS04G0481900 PROTEIN"/>
    <property type="match status" value="1"/>
</dbReference>
<feature type="transmembrane region" description="Helical" evidence="9">
    <location>
        <begin position="61"/>
        <end position="80"/>
    </location>
</feature>
<keyword evidence="12" id="KW-1185">Reference proteome</keyword>
<dbReference type="Pfam" id="PF13813">
    <property type="entry name" value="MBOAT_2"/>
    <property type="match status" value="1"/>
</dbReference>
<feature type="transmembrane region" description="Helical" evidence="9">
    <location>
        <begin position="442"/>
        <end position="466"/>
    </location>
</feature>
<dbReference type="InterPro" id="IPR044851">
    <property type="entry name" value="Wax_synthase"/>
</dbReference>
<evidence type="ECO:0000256" key="1">
    <source>
        <dbReference type="ARBA" id="ARBA00004141"/>
    </source>
</evidence>
<evidence type="ECO:0000256" key="2">
    <source>
        <dbReference type="ARBA" id="ARBA00005179"/>
    </source>
</evidence>
<evidence type="ECO:0000256" key="3">
    <source>
        <dbReference type="ARBA" id="ARBA00007282"/>
    </source>
</evidence>
<accession>A0A2B7WX93</accession>
<protein>
    <recommendedName>
        <fullName evidence="10">Wax synthase domain-containing protein</fullName>
    </recommendedName>
</protein>
<sequence>MDEAGIPASYLDASQQLQVQYDEAAASGLIRPVLFPQCFLPIIILILSLVLKLPRKGLFKIVNYLSFGSICYFSFSNILYCRMLGAANGFVFGAASFWYIVLSASLLLINDPQRDFKRIEKRTIYLNSERREEVYHAGQITATTSSASISGSGIKGTLSEFPRRTTEKPGETPTGHAFFPNEAQEICILSWQAYPDSFFHRLAWVSDLIFSMRGPGWNWRISTIPKLPQSVSAQLDRHEINEPEIIKLRDTKSAAKSVFVQLALNYMGLDLMKVLMMHDPYFWGVIPSPPPPPFDSLGIVGEFSNQIYRRILPIGAIFCAATCVISSISLFYLGVALWIPGVRVWVTIPLEAPWLHPDAFEPRLPYILDYGVLGFWSKWWHQLFRFTFLQPSSWVYARLPRRLHKPLIRRTLQLYIVFGLSGLLHAAGSYTQLAPTNPFPNMFLFFFFQAPAIMFQGLVAKLVVAFLPFQPPRWLRRLANLVFFVAWGYFIGPLGADDWAKGGTWLIEPVPLSLLRGLGFGAEGQGWWYWKGPWFRWWHGEKWWDVGIQIL</sequence>
<organism evidence="11 12">
    <name type="scientific">Helicocarpus griseus UAMH5409</name>
    <dbReference type="NCBI Taxonomy" id="1447875"/>
    <lineage>
        <taxon>Eukaryota</taxon>
        <taxon>Fungi</taxon>
        <taxon>Dikarya</taxon>
        <taxon>Ascomycota</taxon>
        <taxon>Pezizomycotina</taxon>
        <taxon>Eurotiomycetes</taxon>
        <taxon>Eurotiomycetidae</taxon>
        <taxon>Onygenales</taxon>
        <taxon>Ajellomycetaceae</taxon>
        <taxon>Helicocarpus</taxon>
    </lineage>
</organism>
<feature type="transmembrane region" description="Helical" evidence="9">
    <location>
        <begin position="34"/>
        <end position="54"/>
    </location>
</feature>
<dbReference type="AlphaFoldDB" id="A0A2B7WX93"/>
<evidence type="ECO:0000256" key="4">
    <source>
        <dbReference type="ARBA" id="ARBA00022679"/>
    </source>
</evidence>
<keyword evidence="4" id="KW-0808">Transferase</keyword>
<name>A0A2B7WX93_9EURO</name>
<evidence type="ECO:0000256" key="5">
    <source>
        <dbReference type="ARBA" id="ARBA00022692"/>
    </source>
</evidence>
<dbReference type="EMBL" id="PDNB01000175">
    <property type="protein sequence ID" value="PGH01213.1"/>
    <property type="molecule type" value="Genomic_DNA"/>
</dbReference>
<feature type="region of interest" description="Disordered" evidence="8">
    <location>
        <begin position="146"/>
        <end position="176"/>
    </location>
</feature>
<dbReference type="PANTHER" id="PTHR31595">
    <property type="entry name" value="LONG-CHAIN-ALCOHOL O-FATTY-ACYLTRANSFERASE 3-RELATED"/>
    <property type="match status" value="1"/>
</dbReference>
<dbReference type="OrthoDB" id="2796277at2759"/>
<evidence type="ECO:0000256" key="8">
    <source>
        <dbReference type="SAM" id="MobiDB-lite"/>
    </source>
</evidence>
<comment type="subcellular location">
    <subcellularLocation>
        <location evidence="1">Membrane</location>
        <topology evidence="1">Multi-pass membrane protein</topology>
    </subcellularLocation>
</comment>
<feature type="compositionally biased region" description="Basic and acidic residues" evidence="8">
    <location>
        <begin position="161"/>
        <end position="170"/>
    </location>
</feature>
<comment type="similarity">
    <text evidence="3">Belongs to the wax synthase family.</text>
</comment>
<evidence type="ECO:0000256" key="7">
    <source>
        <dbReference type="ARBA" id="ARBA00023136"/>
    </source>
</evidence>
<dbReference type="GO" id="GO:0008374">
    <property type="term" value="F:O-acyltransferase activity"/>
    <property type="evidence" value="ECO:0007669"/>
    <property type="project" value="InterPro"/>
</dbReference>
<keyword evidence="7 9" id="KW-0472">Membrane</keyword>
<feature type="transmembrane region" description="Helical" evidence="9">
    <location>
        <begin position="478"/>
        <end position="496"/>
    </location>
</feature>
<feature type="transmembrane region" description="Helical" evidence="9">
    <location>
        <begin position="86"/>
        <end position="109"/>
    </location>
</feature>
<dbReference type="GO" id="GO:0016020">
    <property type="term" value="C:membrane"/>
    <property type="evidence" value="ECO:0007669"/>
    <property type="project" value="UniProtKB-SubCell"/>
</dbReference>
<feature type="transmembrane region" description="Helical" evidence="9">
    <location>
        <begin position="411"/>
        <end position="430"/>
    </location>
</feature>
<keyword evidence="5 9" id="KW-0812">Transmembrane</keyword>
<evidence type="ECO:0000313" key="12">
    <source>
        <dbReference type="Proteomes" id="UP000223968"/>
    </source>
</evidence>
<evidence type="ECO:0000256" key="6">
    <source>
        <dbReference type="ARBA" id="ARBA00022989"/>
    </source>
</evidence>
<reference evidence="11 12" key="1">
    <citation type="submission" date="2017-10" db="EMBL/GenBank/DDBJ databases">
        <title>Comparative genomics in systemic dimorphic fungi from Ajellomycetaceae.</title>
        <authorList>
            <person name="Munoz J.F."/>
            <person name="Mcewen J.G."/>
            <person name="Clay O.K."/>
            <person name="Cuomo C.A."/>
        </authorList>
    </citation>
    <scope>NUCLEOTIDE SEQUENCE [LARGE SCALE GENOMIC DNA]</scope>
    <source>
        <strain evidence="11 12">UAMH5409</strain>
    </source>
</reference>
<evidence type="ECO:0000256" key="9">
    <source>
        <dbReference type="SAM" id="Phobius"/>
    </source>
</evidence>
<dbReference type="InterPro" id="IPR032805">
    <property type="entry name" value="Wax_synthase_dom"/>
</dbReference>
<feature type="domain" description="Wax synthase" evidence="10">
    <location>
        <begin position="368"/>
        <end position="447"/>
    </location>
</feature>
<comment type="caution">
    <text evidence="11">The sequence shown here is derived from an EMBL/GenBank/DDBJ whole genome shotgun (WGS) entry which is preliminary data.</text>
</comment>
<dbReference type="Proteomes" id="UP000223968">
    <property type="component" value="Unassembled WGS sequence"/>
</dbReference>
<dbReference type="GO" id="GO:0006629">
    <property type="term" value="P:lipid metabolic process"/>
    <property type="evidence" value="ECO:0007669"/>
    <property type="project" value="InterPro"/>
</dbReference>
<proteinExistence type="inferred from homology"/>
<comment type="pathway">
    <text evidence="2">Secondary metabolite biosynthesis.</text>
</comment>
<evidence type="ECO:0000313" key="11">
    <source>
        <dbReference type="EMBL" id="PGH01213.1"/>
    </source>
</evidence>
<feature type="transmembrane region" description="Helical" evidence="9">
    <location>
        <begin position="311"/>
        <end position="339"/>
    </location>
</feature>
<gene>
    <name evidence="11" type="ORF">AJ79_07984</name>
</gene>
<evidence type="ECO:0000259" key="10">
    <source>
        <dbReference type="Pfam" id="PF13813"/>
    </source>
</evidence>